<comment type="caution">
    <text evidence="2">The sequence shown here is derived from an EMBL/GenBank/DDBJ whole genome shotgun (WGS) entry which is preliminary data.</text>
</comment>
<name>A0ABX9K0S5_9BACT</name>
<protein>
    <submittedName>
        <fullName evidence="2">DUSAM domain-containing protein</fullName>
    </submittedName>
</protein>
<dbReference type="Proteomes" id="UP000256345">
    <property type="component" value="Unassembled WGS sequence"/>
</dbReference>
<dbReference type="RefSeq" id="WP_053066056.1">
    <property type="nucleotide sequence ID" value="NZ_CP011509.1"/>
</dbReference>
<accession>A0ABX9K0S5</accession>
<dbReference type="EMBL" id="QUMU01000006">
    <property type="protein sequence ID" value="REG31000.1"/>
    <property type="molecule type" value="Genomic_DNA"/>
</dbReference>
<keyword evidence="3" id="KW-1185">Reference proteome</keyword>
<evidence type="ECO:0000313" key="3">
    <source>
        <dbReference type="Proteomes" id="UP000256345"/>
    </source>
</evidence>
<dbReference type="NCBIfam" id="TIGR02267">
    <property type="entry name" value="DUSAM domain"/>
    <property type="match status" value="1"/>
</dbReference>
<reference evidence="2 3" key="1">
    <citation type="submission" date="2018-08" db="EMBL/GenBank/DDBJ databases">
        <title>Genomic Encyclopedia of Archaeal and Bacterial Type Strains, Phase II (KMG-II): from individual species to whole genera.</title>
        <authorList>
            <person name="Goeker M."/>
        </authorList>
    </citation>
    <scope>NUCLEOTIDE SEQUENCE [LARGE SCALE GENOMIC DNA]</scope>
    <source>
        <strain evidence="2 3">DSM 2261</strain>
    </source>
</reference>
<organism evidence="2 3">
    <name type="scientific">Archangium gephyra</name>
    <dbReference type="NCBI Taxonomy" id="48"/>
    <lineage>
        <taxon>Bacteria</taxon>
        <taxon>Pseudomonadati</taxon>
        <taxon>Myxococcota</taxon>
        <taxon>Myxococcia</taxon>
        <taxon>Myxococcales</taxon>
        <taxon>Cystobacterineae</taxon>
        <taxon>Archangiaceae</taxon>
        <taxon>Archangium</taxon>
    </lineage>
</organism>
<feature type="domain" description="DUSAM" evidence="1">
    <location>
        <begin position="7"/>
        <end position="66"/>
    </location>
</feature>
<proteinExistence type="predicted"/>
<sequence>MSDRQIDWDSIRALAKRVLEQGKPLELTDETRALLLRSAREVAIGDEDAEYALCSLSTATTLLQEVLVTPNIHYEKREIIGERLELQKGPFYWLGPDLTLRDCTVIFSAARRALSLVSGEFINCTIQAKGQLKGLPWATMKVKGCRFKGRFTGNEFGFREDGNAREKAGGIEDCDFSEAQLHGCGFFNCDMNTIRLPRWPCFTFLDPLRHAAQLRQHAWPGRFGRVTVEVVCESSGGTVGVTWHAPTVVDKMDTTVEELRAALSTAPGIFM</sequence>
<evidence type="ECO:0000259" key="1">
    <source>
        <dbReference type="Pfam" id="PF09543"/>
    </source>
</evidence>
<dbReference type="Pfam" id="PF09543">
    <property type="entry name" value="DUF2379"/>
    <property type="match status" value="1"/>
</dbReference>
<gene>
    <name evidence="2" type="ORF">ATI61_106470</name>
</gene>
<dbReference type="InterPro" id="IPR011753">
    <property type="entry name" value="DUSAM_dom"/>
</dbReference>
<evidence type="ECO:0000313" key="2">
    <source>
        <dbReference type="EMBL" id="REG31000.1"/>
    </source>
</evidence>